<keyword evidence="2" id="KW-1185">Reference proteome</keyword>
<evidence type="ECO:0000313" key="2">
    <source>
        <dbReference type="Proteomes" id="UP001439008"/>
    </source>
</evidence>
<proteinExistence type="predicted"/>
<sequence>MMNSVRGNLRECVVQRKTLTYEYIGELAINCLKYQDAYFKLLANNCSYNSLMIDSVIANIDQTGGDESDKWSLFKGIHKGLHSNADPASRRICGVQYLHLCPTVSVNGNVGTTLAPDDIALRSNKARVMPNIYTLNKKTHKGASWEGE</sequence>
<reference evidence="1 2" key="1">
    <citation type="journal article" date="2024" name="BMC Biol.">
        <title>Comparative genomics of Ascetosporea gives new insight into the evolutionary basis for animal parasitism in Rhizaria.</title>
        <authorList>
            <person name="Hiltunen Thoren M."/>
            <person name="Onut-Brannstrom I."/>
            <person name="Alfjorden A."/>
            <person name="Peckova H."/>
            <person name="Swords F."/>
            <person name="Hooper C."/>
            <person name="Holzer A.S."/>
            <person name="Bass D."/>
            <person name="Burki F."/>
        </authorList>
    </citation>
    <scope>NUCLEOTIDE SEQUENCE [LARGE SCALE GENOMIC DNA]</scope>
    <source>
        <strain evidence="1">20-A016</strain>
    </source>
</reference>
<gene>
    <name evidence="1" type="ORF">MHBO_005147</name>
</gene>
<dbReference type="EMBL" id="JBDODL010006875">
    <property type="protein sequence ID" value="MES1923555.1"/>
    <property type="molecule type" value="Genomic_DNA"/>
</dbReference>
<dbReference type="Proteomes" id="UP001439008">
    <property type="component" value="Unassembled WGS sequence"/>
</dbReference>
<organism evidence="1 2">
    <name type="scientific">Bonamia ostreae</name>
    <dbReference type="NCBI Taxonomy" id="126728"/>
    <lineage>
        <taxon>Eukaryota</taxon>
        <taxon>Sar</taxon>
        <taxon>Rhizaria</taxon>
        <taxon>Endomyxa</taxon>
        <taxon>Ascetosporea</taxon>
        <taxon>Haplosporida</taxon>
        <taxon>Bonamia</taxon>
    </lineage>
</organism>
<protein>
    <submittedName>
        <fullName evidence="1">Uncharacterized protein</fullName>
    </submittedName>
</protein>
<name>A0ABV2AV65_9EUKA</name>
<evidence type="ECO:0000313" key="1">
    <source>
        <dbReference type="EMBL" id="MES1923555.1"/>
    </source>
</evidence>
<accession>A0ABV2AV65</accession>
<comment type="caution">
    <text evidence="1">The sequence shown here is derived from an EMBL/GenBank/DDBJ whole genome shotgun (WGS) entry which is preliminary data.</text>
</comment>